<accession>K1YNM5</accession>
<feature type="non-terminal residue" evidence="1">
    <location>
        <position position="21"/>
    </location>
</feature>
<reference evidence="1" key="1">
    <citation type="journal article" date="2012" name="Science">
        <title>Fermentation, hydrogen, and sulfur metabolism in multiple uncultivated bacterial phyla.</title>
        <authorList>
            <person name="Wrighton K.C."/>
            <person name="Thomas B.C."/>
            <person name="Sharon I."/>
            <person name="Miller C.S."/>
            <person name="Castelle C.J."/>
            <person name="VerBerkmoes N.C."/>
            <person name="Wilkins M.J."/>
            <person name="Hettich R.L."/>
            <person name="Lipton M.S."/>
            <person name="Williams K.H."/>
            <person name="Long P.E."/>
            <person name="Banfield J.F."/>
        </authorList>
    </citation>
    <scope>NUCLEOTIDE SEQUENCE [LARGE SCALE GENOMIC DNA]</scope>
</reference>
<proteinExistence type="predicted"/>
<sequence length="21" mass="2418">MKNLKIVIIGGTSKFGQLWKR</sequence>
<organism evidence="1">
    <name type="scientific">uncultured bacterium</name>
    <name type="common">gcode 4</name>
    <dbReference type="NCBI Taxonomy" id="1234023"/>
    <lineage>
        <taxon>Bacteria</taxon>
        <taxon>environmental samples</taxon>
    </lineage>
</organism>
<dbReference type="EMBL" id="AMFJ01028828">
    <property type="protein sequence ID" value="EKD44565.1"/>
    <property type="molecule type" value="Genomic_DNA"/>
</dbReference>
<gene>
    <name evidence="1" type="ORF">ACD_71C00097G0001</name>
</gene>
<protein>
    <submittedName>
        <fullName evidence="1">Uncharacterized protein</fullName>
    </submittedName>
</protein>
<comment type="caution">
    <text evidence="1">The sequence shown here is derived from an EMBL/GenBank/DDBJ whole genome shotgun (WGS) entry which is preliminary data.</text>
</comment>
<dbReference type="AlphaFoldDB" id="K1YNM5"/>
<evidence type="ECO:0000313" key="1">
    <source>
        <dbReference type="EMBL" id="EKD44565.1"/>
    </source>
</evidence>
<name>K1YNM5_9BACT</name>